<gene>
    <name evidence="1" type="ORF">S12H4_04573</name>
</gene>
<name>X1RWB7_9ZZZZ</name>
<dbReference type="EMBL" id="BARW01001428">
    <property type="protein sequence ID" value="GAI59809.1"/>
    <property type="molecule type" value="Genomic_DNA"/>
</dbReference>
<comment type="caution">
    <text evidence="1">The sequence shown here is derived from an EMBL/GenBank/DDBJ whole genome shotgun (WGS) entry which is preliminary data.</text>
</comment>
<proteinExistence type="predicted"/>
<dbReference type="AlphaFoldDB" id="X1RWB7"/>
<evidence type="ECO:0000313" key="1">
    <source>
        <dbReference type="EMBL" id="GAI59809.1"/>
    </source>
</evidence>
<reference evidence="1" key="1">
    <citation type="journal article" date="2014" name="Front. Microbiol.">
        <title>High frequency of phylogenetically diverse reductive dehalogenase-homologous genes in deep subseafloor sedimentary metagenomes.</title>
        <authorList>
            <person name="Kawai M."/>
            <person name="Futagami T."/>
            <person name="Toyoda A."/>
            <person name="Takaki Y."/>
            <person name="Nishi S."/>
            <person name="Hori S."/>
            <person name="Arai W."/>
            <person name="Tsubouchi T."/>
            <person name="Morono Y."/>
            <person name="Uchiyama I."/>
            <person name="Ito T."/>
            <person name="Fujiyama A."/>
            <person name="Inagaki F."/>
            <person name="Takami H."/>
        </authorList>
    </citation>
    <scope>NUCLEOTIDE SEQUENCE</scope>
    <source>
        <strain evidence="1">Expedition CK06-06</strain>
    </source>
</reference>
<protein>
    <submittedName>
        <fullName evidence="1">Uncharacterized protein</fullName>
    </submittedName>
</protein>
<organism evidence="1">
    <name type="scientific">marine sediment metagenome</name>
    <dbReference type="NCBI Taxonomy" id="412755"/>
    <lineage>
        <taxon>unclassified sequences</taxon>
        <taxon>metagenomes</taxon>
        <taxon>ecological metagenomes</taxon>
    </lineage>
</organism>
<sequence>MLCSHCGKTIVGKPRGKVCISELASFDGDKETAIPPTRKPRFCSKTCEWLWWLQEKKSRGMSDQEARRHLIEWQGLTPPASA</sequence>
<accession>X1RWB7</accession>